<dbReference type="Gene3D" id="3.10.450.50">
    <property type="match status" value="1"/>
</dbReference>
<evidence type="ECO:0000313" key="5">
    <source>
        <dbReference type="Proteomes" id="UP000269721"/>
    </source>
</evidence>
<dbReference type="InterPro" id="IPR039539">
    <property type="entry name" value="Ras_GTPase_bind_prot"/>
</dbReference>
<dbReference type="InterPro" id="IPR018222">
    <property type="entry name" value="Nuclear_transport_factor_2_euk"/>
</dbReference>
<dbReference type="FunFam" id="3.10.450.50:FF:000003">
    <property type="entry name" value="Nuclear transport factor 2 family protein"/>
    <property type="match status" value="1"/>
</dbReference>
<dbReference type="CDD" id="cd00780">
    <property type="entry name" value="NTF2"/>
    <property type="match status" value="1"/>
</dbReference>
<dbReference type="Proteomes" id="UP000269721">
    <property type="component" value="Unassembled WGS sequence"/>
</dbReference>
<keyword evidence="1" id="KW-0694">RNA-binding</keyword>
<dbReference type="OrthoDB" id="339151at2759"/>
<dbReference type="PROSITE" id="PS50177">
    <property type="entry name" value="NTF2_DOMAIN"/>
    <property type="match status" value="1"/>
</dbReference>
<keyword evidence="5" id="KW-1185">Reference proteome</keyword>
<feature type="domain" description="NTF2" evidence="3">
    <location>
        <begin position="64"/>
        <end position="181"/>
    </location>
</feature>
<dbReference type="EMBL" id="KZ994060">
    <property type="protein sequence ID" value="RKO93948.1"/>
    <property type="molecule type" value="Genomic_DNA"/>
</dbReference>
<dbReference type="InterPro" id="IPR032710">
    <property type="entry name" value="NTF2-like_dom_sf"/>
</dbReference>
<dbReference type="GO" id="GO:0003729">
    <property type="term" value="F:mRNA binding"/>
    <property type="evidence" value="ECO:0007669"/>
    <property type="project" value="TreeGrafter"/>
</dbReference>
<dbReference type="GO" id="GO:0016579">
    <property type="term" value="P:protein deubiquitination"/>
    <property type="evidence" value="ECO:0007669"/>
    <property type="project" value="TreeGrafter"/>
</dbReference>
<proteinExistence type="predicted"/>
<feature type="compositionally biased region" description="Low complexity" evidence="2">
    <location>
        <begin position="234"/>
        <end position="258"/>
    </location>
</feature>
<dbReference type="Pfam" id="PF02136">
    <property type="entry name" value="NTF2"/>
    <property type="match status" value="1"/>
</dbReference>
<evidence type="ECO:0000259" key="3">
    <source>
        <dbReference type="PROSITE" id="PS50177"/>
    </source>
</evidence>
<dbReference type="PANTHER" id="PTHR10693">
    <property type="entry name" value="RAS GTPASE-ACTIVATING PROTEIN-BINDING PROTEIN"/>
    <property type="match status" value="1"/>
</dbReference>
<organism evidence="4 5">
    <name type="scientific">Blyttiomyces helicus</name>
    <dbReference type="NCBI Taxonomy" id="388810"/>
    <lineage>
        <taxon>Eukaryota</taxon>
        <taxon>Fungi</taxon>
        <taxon>Fungi incertae sedis</taxon>
        <taxon>Chytridiomycota</taxon>
        <taxon>Chytridiomycota incertae sedis</taxon>
        <taxon>Chytridiomycetes</taxon>
        <taxon>Chytridiomycetes incertae sedis</taxon>
        <taxon>Blyttiomyces</taxon>
    </lineage>
</organism>
<feature type="compositionally biased region" description="Low complexity" evidence="2">
    <location>
        <begin position="211"/>
        <end position="226"/>
    </location>
</feature>
<dbReference type="GO" id="GO:0034517">
    <property type="term" value="P:ribophagy"/>
    <property type="evidence" value="ECO:0007669"/>
    <property type="project" value="TreeGrafter"/>
</dbReference>
<dbReference type="GO" id="GO:1990904">
    <property type="term" value="C:ribonucleoprotein complex"/>
    <property type="evidence" value="ECO:0007669"/>
    <property type="project" value="TreeGrafter"/>
</dbReference>
<dbReference type="GO" id="GO:1990861">
    <property type="term" value="C:Ubp3-Bre5 deubiquitination complex"/>
    <property type="evidence" value="ECO:0007669"/>
    <property type="project" value="TreeGrafter"/>
</dbReference>
<evidence type="ECO:0000256" key="1">
    <source>
        <dbReference type="ARBA" id="ARBA00022884"/>
    </source>
</evidence>
<dbReference type="PANTHER" id="PTHR10693:SF20">
    <property type="entry name" value="AT27578P"/>
    <property type="match status" value="1"/>
</dbReference>
<dbReference type="GO" id="GO:0005829">
    <property type="term" value="C:cytosol"/>
    <property type="evidence" value="ECO:0007669"/>
    <property type="project" value="TreeGrafter"/>
</dbReference>
<feature type="region of interest" description="Disordered" evidence="2">
    <location>
        <begin position="211"/>
        <end position="274"/>
    </location>
</feature>
<evidence type="ECO:0000313" key="4">
    <source>
        <dbReference type="EMBL" id="RKO93948.1"/>
    </source>
</evidence>
<dbReference type="InterPro" id="IPR002075">
    <property type="entry name" value="NTF2_dom"/>
</dbReference>
<accession>A0A4P9WQ78</accession>
<gene>
    <name evidence="4" type="ORF">BDK51DRAFT_18648</name>
</gene>
<dbReference type="SUPFAM" id="SSF54427">
    <property type="entry name" value="NTF2-like"/>
    <property type="match status" value="1"/>
</dbReference>
<dbReference type="AlphaFoldDB" id="A0A4P9WQ78"/>
<feature type="non-terminal residue" evidence="4">
    <location>
        <position position="274"/>
    </location>
</feature>
<sequence length="274" mass="29728">MTTTANTSPSASAAPEKAKVGGRNCILNYPLPFVSFERLSARTPEFPRTNTGLLLILQVDSFEVGWLFVQEYYTFLNREPSKLHCFYNKKSCFSHGHEGENNVKLCHGQAEIHNRIIELDFQDCKVLVSNVDSQASLNGGIIVQVLGEMSNKSGASHKFAQTFFLAEQPNGYYVLNDIFRFLKEDIDNEYDEAEDPTGDSFIPHEVIRAASPAARAPSPAPRAASPAPRPASPAPRAASPAPRPASPIVAPVSPAARATSPLRGASPVREPVPA</sequence>
<protein>
    <recommendedName>
        <fullName evidence="3">NTF2 domain-containing protein</fullName>
    </recommendedName>
</protein>
<evidence type="ECO:0000256" key="2">
    <source>
        <dbReference type="SAM" id="MobiDB-lite"/>
    </source>
</evidence>
<name>A0A4P9WQ78_9FUNG</name>
<reference evidence="5" key="1">
    <citation type="journal article" date="2018" name="Nat. Microbiol.">
        <title>Leveraging single-cell genomics to expand the fungal tree of life.</title>
        <authorList>
            <person name="Ahrendt S.R."/>
            <person name="Quandt C.A."/>
            <person name="Ciobanu D."/>
            <person name="Clum A."/>
            <person name="Salamov A."/>
            <person name="Andreopoulos B."/>
            <person name="Cheng J.F."/>
            <person name="Woyke T."/>
            <person name="Pelin A."/>
            <person name="Henrissat B."/>
            <person name="Reynolds N.K."/>
            <person name="Benny G.L."/>
            <person name="Smith M.E."/>
            <person name="James T.Y."/>
            <person name="Grigoriev I.V."/>
        </authorList>
    </citation>
    <scope>NUCLEOTIDE SEQUENCE [LARGE SCALE GENOMIC DNA]</scope>
</reference>